<keyword evidence="2" id="KW-1185">Reference proteome</keyword>
<gene>
    <name evidence="1" type="ORF">GCM10011354_02080</name>
</gene>
<dbReference type="Proteomes" id="UP000650511">
    <property type="component" value="Unassembled WGS sequence"/>
</dbReference>
<accession>A0A8J3AAG9</accession>
<dbReference type="InterPro" id="IPR011990">
    <property type="entry name" value="TPR-like_helical_dom_sf"/>
</dbReference>
<name>A0A8J3AAG9_9ACTN</name>
<organism evidence="1 2">
    <name type="scientific">Egicoccus halophilus</name>
    <dbReference type="NCBI Taxonomy" id="1670830"/>
    <lineage>
        <taxon>Bacteria</taxon>
        <taxon>Bacillati</taxon>
        <taxon>Actinomycetota</taxon>
        <taxon>Nitriliruptoria</taxon>
        <taxon>Egicoccales</taxon>
        <taxon>Egicoccaceae</taxon>
        <taxon>Egicoccus</taxon>
    </lineage>
</organism>
<proteinExistence type="predicted"/>
<sequence>MDGAASWLRAEADRVLELHESGRRSAARETCESLRDAAAAAAALDPDDPVVRETVFFADFELALLLTEEGELEAAAQAYQRAASAPDRR</sequence>
<protein>
    <submittedName>
        <fullName evidence="1">Uncharacterized protein</fullName>
    </submittedName>
</protein>
<evidence type="ECO:0000313" key="2">
    <source>
        <dbReference type="Proteomes" id="UP000650511"/>
    </source>
</evidence>
<dbReference type="RefSeq" id="WP_130648252.1">
    <property type="nucleotide sequence ID" value="NZ_BMHA01000001.1"/>
</dbReference>
<dbReference type="Gene3D" id="1.25.40.10">
    <property type="entry name" value="Tetratricopeptide repeat domain"/>
    <property type="match status" value="1"/>
</dbReference>
<dbReference type="EMBL" id="BMHA01000001">
    <property type="protein sequence ID" value="GGI02944.1"/>
    <property type="molecule type" value="Genomic_DNA"/>
</dbReference>
<evidence type="ECO:0000313" key="1">
    <source>
        <dbReference type="EMBL" id="GGI02944.1"/>
    </source>
</evidence>
<comment type="caution">
    <text evidence="1">The sequence shown here is derived from an EMBL/GenBank/DDBJ whole genome shotgun (WGS) entry which is preliminary data.</text>
</comment>
<reference evidence="1" key="1">
    <citation type="journal article" date="2014" name="Int. J. Syst. Evol. Microbiol.">
        <title>Complete genome sequence of Corynebacterium casei LMG S-19264T (=DSM 44701T), isolated from a smear-ripened cheese.</title>
        <authorList>
            <consortium name="US DOE Joint Genome Institute (JGI-PGF)"/>
            <person name="Walter F."/>
            <person name="Albersmeier A."/>
            <person name="Kalinowski J."/>
            <person name="Ruckert C."/>
        </authorList>
    </citation>
    <scope>NUCLEOTIDE SEQUENCE</scope>
    <source>
        <strain evidence="1">CGMCC 1.14988</strain>
    </source>
</reference>
<reference evidence="1" key="2">
    <citation type="submission" date="2020-09" db="EMBL/GenBank/DDBJ databases">
        <authorList>
            <person name="Sun Q."/>
            <person name="Zhou Y."/>
        </authorList>
    </citation>
    <scope>NUCLEOTIDE SEQUENCE</scope>
    <source>
        <strain evidence="1">CGMCC 1.14988</strain>
    </source>
</reference>
<dbReference type="AlphaFoldDB" id="A0A8J3AAG9"/>